<dbReference type="PROSITE" id="PS01124">
    <property type="entry name" value="HTH_ARAC_FAMILY_2"/>
    <property type="match status" value="1"/>
</dbReference>
<proteinExistence type="predicted"/>
<gene>
    <name evidence="5" type="ORF">FA047_20010</name>
</gene>
<dbReference type="AlphaFoldDB" id="A0A4U1CDG3"/>
<keyword evidence="6" id="KW-1185">Reference proteome</keyword>
<dbReference type="Proteomes" id="UP000307244">
    <property type="component" value="Unassembled WGS sequence"/>
</dbReference>
<organism evidence="5 6">
    <name type="scientific">Pedobacter frigoris</name>
    <dbReference type="NCBI Taxonomy" id="2571272"/>
    <lineage>
        <taxon>Bacteria</taxon>
        <taxon>Pseudomonadati</taxon>
        <taxon>Bacteroidota</taxon>
        <taxon>Sphingobacteriia</taxon>
        <taxon>Sphingobacteriales</taxon>
        <taxon>Sphingobacteriaceae</taxon>
        <taxon>Pedobacter</taxon>
    </lineage>
</organism>
<keyword evidence="3" id="KW-0804">Transcription</keyword>
<feature type="domain" description="HTH araC/xylS-type" evidence="4">
    <location>
        <begin position="163"/>
        <end position="265"/>
    </location>
</feature>
<evidence type="ECO:0000259" key="4">
    <source>
        <dbReference type="PROSITE" id="PS01124"/>
    </source>
</evidence>
<dbReference type="InterPro" id="IPR050204">
    <property type="entry name" value="AraC_XylS_family_regulators"/>
</dbReference>
<dbReference type="PANTHER" id="PTHR46796">
    <property type="entry name" value="HTH-TYPE TRANSCRIPTIONAL ACTIVATOR RHAS-RELATED"/>
    <property type="match status" value="1"/>
</dbReference>
<dbReference type="SMART" id="SM00342">
    <property type="entry name" value="HTH_ARAC"/>
    <property type="match status" value="1"/>
</dbReference>
<dbReference type="InterPro" id="IPR018060">
    <property type="entry name" value="HTH_AraC"/>
</dbReference>
<evidence type="ECO:0000313" key="6">
    <source>
        <dbReference type="Proteomes" id="UP000307244"/>
    </source>
</evidence>
<dbReference type="SUPFAM" id="SSF46689">
    <property type="entry name" value="Homeodomain-like"/>
    <property type="match status" value="1"/>
</dbReference>
<protein>
    <submittedName>
        <fullName evidence="5">AraC family transcriptional regulator</fullName>
    </submittedName>
</protein>
<evidence type="ECO:0000256" key="2">
    <source>
        <dbReference type="ARBA" id="ARBA00023125"/>
    </source>
</evidence>
<keyword evidence="2" id="KW-0238">DNA-binding</keyword>
<accession>A0A4U1CDG3</accession>
<keyword evidence="1" id="KW-0805">Transcription regulation</keyword>
<evidence type="ECO:0000313" key="5">
    <source>
        <dbReference type="EMBL" id="TKC02840.1"/>
    </source>
</evidence>
<reference evidence="5 6" key="1">
    <citation type="submission" date="2019-04" db="EMBL/GenBank/DDBJ databases">
        <title>Pedobacter sp. RP-3-15 sp. nov., isolated from Arctic soil.</title>
        <authorList>
            <person name="Dahal R.H."/>
            <person name="Kim D.-U."/>
        </authorList>
    </citation>
    <scope>NUCLEOTIDE SEQUENCE [LARGE SCALE GENOMIC DNA]</scope>
    <source>
        <strain evidence="5 6">RP-3-15</strain>
    </source>
</reference>
<dbReference type="Pfam" id="PF12833">
    <property type="entry name" value="HTH_18"/>
    <property type="match status" value="1"/>
</dbReference>
<name>A0A4U1CDG3_9SPHI</name>
<sequence length="272" mass="31513">MTKSDASIHVFAPHQALQDYVQNYSYFCLGAGETQMPALDMYPVEYTQLSFVLDEYHQFRESGTERVDGYRLCFVGLLDQGRCFDLFPKKAVQILFKPYGAFKLFGIPQRYFCNQGTDVHLLFPETASLTEQLLEVANSPAEAISLLEAWLLRRLTLTAKTDVSGVAFACAQIQKDRGLVRIEELCRKVGMSTTTLGEQFREKVGFSPKAFSRIVRFNNINNFISQNHFVNWQELVYTFGFFDQNHFIKEFKRFYGCTPSEWHSRQNQHHQF</sequence>
<evidence type="ECO:0000256" key="3">
    <source>
        <dbReference type="ARBA" id="ARBA00023163"/>
    </source>
</evidence>
<dbReference type="InterPro" id="IPR009057">
    <property type="entry name" value="Homeodomain-like_sf"/>
</dbReference>
<dbReference type="EMBL" id="SWBQ01000009">
    <property type="protein sequence ID" value="TKC02840.1"/>
    <property type="molecule type" value="Genomic_DNA"/>
</dbReference>
<dbReference type="RefSeq" id="WP_136837873.1">
    <property type="nucleotide sequence ID" value="NZ_SWBQ01000009.1"/>
</dbReference>
<dbReference type="PANTHER" id="PTHR46796:SF13">
    <property type="entry name" value="HTH-TYPE TRANSCRIPTIONAL ACTIVATOR RHAS"/>
    <property type="match status" value="1"/>
</dbReference>
<dbReference type="GO" id="GO:0043565">
    <property type="term" value="F:sequence-specific DNA binding"/>
    <property type="evidence" value="ECO:0007669"/>
    <property type="project" value="InterPro"/>
</dbReference>
<evidence type="ECO:0000256" key="1">
    <source>
        <dbReference type="ARBA" id="ARBA00023015"/>
    </source>
</evidence>
<dbReference type="Gene3D" id="1.10.10.60">
    <property type="entry name" value="Homeodomain-like"/>
    <property type="match status" value="1"/>
</dbReference>
<dbReference type="OrthoDB" id="323290at2"/>
<comment type="caution">
    <text evidence="5">The sequence shown here is derived from an EMBL/GenBank/DDBJ whole genome shotgun (WGS) entry which is preliminary data.</text>
</comment>
<dbReference type="GO" id="GO:0003700">
    <property type="term" value="F:DNA-binding transcription factor activity"/>
    <property type="evidence" value="ECO:0007669"/>
    <property type="project" value="InterPro"/>
</dbReference>